<dbReference type="EMBL" id="CAJQZP010001183">
    <property type="protein sequence ID" value="CAG5026914.1"/>
    <property type="molecule type" value="Genomic_DNA"/>
</dbReference>
<accession>A0A8S3XHY9</accession>
<reference evidence="2" key="1">
    <citation type="submission" date="2021-04" db="EMBL/GenBank/DDBJ databases">
        <authorList>
            <person name="Tunstrom K."/>
        </authorList>
    </citation>
    <scope>NUCLEOTIDE SEQUENCE</scope>
</reference>
<dbReference type="Proteomes" id="UP000691718">
    <property type="component" value="Unassembled WGS sequence"/>
</dbReference>
<keyword evidence="3" id="KW-1185">Reference proteome</keyword>
<name>A0A8S3XHY9_PARAO</name>
<feature type="region of interest" description="Disordered" evidence="1">
    <location>
        <begin position="68"/>
        <end position="95"/>
    </location>
</feature>
<sequence>MSSAKSMGPGVCVLSGAGPQIGPTMHVVYPLGRGGGVKAGEGQGSWPGPEYSVFRRLPPQLHVTASAPVSQQLLTSRPSIRANETSISRCSQRRM</sequence>
<evidence type="ECO:0000313" key="2">
    <source>
        <dbReference type="EMBL" id="CAG5026914.1"/>
    </source>
</evidence>
<gene>
    <name evidence="2" type="ORF">PAPOLLO_LOCUS18714</name>
</gene>
<comment type="caution">
    <text evidence="2">The sequence shown here is derived from an EMBL/GenBank/DDBJ whole genome shotgun (WGS) entry which is preliminary data.</text>
</comment>
<protein>
    <submittedName>
        <fullName evidence="2">(apollo) hypothetical protein</fullName>
    </submittedName>
</protein>
<organism evidence="2 3">
    <name type="scientific">Parnassius apollo</name>
    <name type="common">Apollo butterfly</name>
    <name type="synonym">Papilio apollo</name>
    <dbReference type="NCBI Taxonomy" id="110799"/>
    <lineage>
        <taxon>Eukaryota</taxon>
        <taxon>Metazoa</taxon>
        <taxon>Ecdysozoa</taxon>
        <taxon>Arthropoda</taxon>
        <taxon>Hexapoda</taxon>
        <taxon>Insecta</taxon>
        <taxon>Pterygota</taxon>
        <taxon>Neoptera</taxon>
        <taxon>Endopterygota</taxon>
        <taxon>Lepidoptera</taxon>
        <taxon>Glossata</taxon>
        <taxon>Ditrysia</taxon>
        <taxon>Papilionoidea</taxon>
        <taxon>Papilionidae</taxon>
        <taxon>Parnassiinae</taxon>
        <taxon>Parnassini</taxon>
        <taxon>Parnassius</taxon>
        <taxon>Parnassius</taxon>
    </lineage>
</organism>
<evidence type="ECO:0000256" key="1">
    <source>
        <dbReference type="SAM" id="MobiDB-lite"/>
    </source>
</evidence>
<dbReference type="AlphaFoldDB" id="A0A8S3XHY9"/>
<evidence type="ECO:0000313" key="3">
    <source>
        <dbReference type="Proteomes" id="UP000691718"/>
    </source>
</evidence>
<proteinExistence type="predicted"/>
<dbReference type="OrthoDB" id="10600928at2759"/>